<dbReference type="SUPFAM" id="SSF52047">
    <property type="entry name" value="RNI-like"/>
    <property type="match status" value="1"/>
</dbReference>
<dbReference type="Gene3D" id="3.80.10.10">
    <property type="entry name" value="Ribonuclease Inhibitor"/>
    <property type="match status" value="1"/>
</dbReference>
<dbReference type="Proteomes" id="UP000054166">
    <property type="component" value="Unassembled WGS sequence"/>
</dbReference>
<name>A0A0C3AEJ8_PILCF</name>
<dbReference type="HOGENOM" id="CLU_659075_0_0_1"/>
<gene>
    <name evidence="1" type="ORF">PILCRDRAFT_16366</name>
</gene>
<dbReference type="InterPro" id="IPR032675">
    <property type="entry name" value="LRR_dom_sf"/>
</dbReference>
<organism evidence="1 2">
    <name type="scientific">Piloderma croceum (strain F 1598)</name>
    <dbReference type="NCBI Taxonomy" id="765440"/>
    <lineage>
        <taxon>Eukaryota</taxon>
        <taxon>Fungi</taxon>
        <taxon>Dikarya</taxon>
        <taxon>Basidiomycota</taxon>
        <taxon>Agaricomycotina</taxon>
        <taxon>Agaricomycetes</taxon>
        <taxon>Agaricomycetidae</taxon>
        <taxon>Atheliales</taxon>
        <taxon>Atheliaceae</taxon>
        <taxon>Piloderma</taxon>
    </lineage>
</organism>
<protein>
    <recommendedName>
        <fullName evidence="3">F-box domain-containing protein</fullName>
    </recommendedName>
</protein>
<accession>A0A0C3AEJ8</accession>
<evidence type="ECO:0000313" key="2">
    <source>
        <dbReference type="Proteomes" id="UP000054166"/>
    </source>
</evidence>
<dbReference type="InParanoid" id="A0A0C3AEJ8"/>
<sequence>MAGHGSMDQPTLQLFFPKDHRRCSPQSRISPKSGQVIAQETFDLSHLNTKLHFEIGFGALGKHVSRHLIVDPEMPTMPSFSEVSMLPEDVLGEIIETSSRDAQGTLCQVSRLFNSLGIRYLYRSVILSSPRQVVSCCKTLTVNPVAAEAVQTFSLRFPRVPIESDRFFLPFYQAIYAAITSLPNLITFELDFLDAELYNVIANVIFPRLMNFACVLVLDFSLPAFLNHHGLTLERLTFMPTPYWEPRDLYPNRPKIYLPHLKYFMGSVSDFYTVIPGTICLEHATILSFSRISRIDMENLVATLRKHCVDSLRSLACSHREPWSLNLIEGLSQHLPNLESLDIHHGQSEGLLDKATLQAIALSLLKFKALKSLTINGKDVSDIRANDDSTFPPLYEWRAVSIWGLACPTLDSCIFLG</sequence>
<proteinExistence type="predicted"/>
<keyword evidence="2" id="KW-1185">Reference proteome</keyword>
<evidence type="ECO:0008006" key="3">
    <source>
        <dbReference type="Google" id="ProtNLM"/>
    </source>
</evidence>
<evidence type="ECO:0000313" key="1">
    <source>
        <dbReference type="EMBL" id="KIM72193.1"/>
    </source>
</evidence>
<dbReference type="OrthoDB" id="3190489at2759"/>
<reference evidence="1 2" key="1">
    <citation type="submission" date="2014-04" db="EMBL/GenBank/DDBJ databases">
        <authorList>
            <consortium name="DOE Joint Genome Institute"/>
            <person name="Kuo A."/>
            <person name="Tarkka M."/>
            <person name="Buscot F."/>
            <person name="Kohler A."/>
            <person name="Nagy L.G."/>
            <person name="Floudas D."/>
            <person name="Copeland A."/>
            <person name="Barry K.W."/>
            <person name="Cichocki N."/>
            <person name="Veneault-Fourrey C."/>
            <person name="LaButti K."/>
            <person name="Lindquist E.A."/>
            <person name="Lipzen A."/>
            <person name="Lundell T."/>
            <person name="Morin E."/>
            <person name="Murat C."/>
            <person name="Sun H."/>
            <person name="Tunlid A."/>
            <person name="Henrissat B."/>
            <person name="Grigoriev I.V."/>
            <person name="Hibbett D.S."/>
            <person name="Martin F."/>
            <person name="Nordberg H.P."/>
            <person name="Cantor M.N."/>
            <person name="Hua S.X."/>
        </authorList>
    </citation>
    <scope>NUCLEOTIDE SEQUENCE [LARGE SCALE GENOMIC DNA]</scope>
    <source>
        <strain evidence="1 2">F 1598</strain>
    </source>
</reference>
<reference evidence="2" key="2">
    <citation type="submission" date="2015-01" db="EMBL/GenBank/DDBJ databases">
        <title>Evolutionary Origins and Diversification of the Mycorrhizal Mutualists.</title>
        <authorList>
            <consortium name="DOE Joint Genome Institute"/>
            <consortium name="Mycorrhizal Genomics Consortium"/>
            <person name="Kohler A."/>
            <person name="Kuo A."/>
            <person name="Nagy L.G."/>
            <person name="Floudas D."/>
            <person name="Copeland A."/>
            <person name="Barry K.W."/>
            <person name="Cichocki N."/>
            <person name="Veneault-Fourrey C."/>
            <person name="LaButti K."/>
            <person name="Lindquist E.A."/>
            <person name="Lipzen A."/>
            <person name="Lundell T."/>
            <person name="Morin E."/>
            <person name="Murat C."/>
            <person name="Riley R."/>
            <person name="Ohm R."/>
            <person name="Sun H."/>
            <person name="Tunlid A."/>
            <person name="Henrissat B."/>
            <person name="Grigoriev I.V."/>
            <person name="Hibbett D.S."/>
            <person name="Martin F."/>
        </authorList>
    </citation>
    <scope>NUCLEOTIDE SEQUENCE [LARGE SCALE GENOMIC DNA]</scope>
    <source>
        <strain evidence="2">F 1598</strain>
    </source>
</reference>
<dbReference type="AlphaFoldDB" id="A0A0C3AEJ8"/>
<dbReference type="EMBL" id="KN833154">
    <property type="protein sequence ID" value="KIM72193.1"/>
    <property type="molecule type" value="Genomic_DNA"/>
</dbReference>